<dbReference type="Proteomes" id="UP001429580">
    <property type="component" value="Unassembled WGS sequence"/>
</dbReference>
<evidence type="ECO:0000313" key="1">
    <source>
        <dbReference type="EMBL" id="NIJ57673.1"/>
    </source>
</evidence>
<evidence type="ECO:0000313" key="2">
    <source>
        <dbReference type="Proteomes" id="UP001429580"/>
    </source>
</evidence>
<reference evidence="1 2" key="1">
    <citation type="submission" date="2020-03" db="EMBL/GenBank/DDBJ databases">
        <title>Genomic Encyclopedia of Type Strains, Phase IV (KMG-IV): sequencing the most valuable type-strain genomes for metagenomic binning, comparative biology and taxonomic classification.</title>
        <authorList>
            <person name="Goeker M."/>
        </authorList>
    </citation>
    <scope>NUCLEOTIDE SEQUENCE [LARGE SCALE GENOMIC DNA]</scope>
    <source>
        <strain evidence="1 2">DSM 103870</strain>
    </source>
</reference>
<dbReference type="EMBL" id="JAASQI010000003">
    <property type="protein sequence ID" value="NIJ57673.1"/>
    <property type="molecule type" value="Genomic_DNA"/>
</dbReference>
<comment type="caution">
    <text evidence="1">The sequence shown here is derived from an EMBL/GenBank/DDBJ whole genome shotgun (WGS) entry which is preliminary data.</text>
</comment>
<protein>
    <submittedName>
        <fullName evidence="1">Uncharacterized protein</fullName>
    </submittedName>
</protein>
<keyword evidence="2" id="KW-1185">Reference proteome</keyword>
<organism evidence="1 2">
    <name type="scientific">Pseudochelatococcus lubricantis</name>
    <dbReference type="NCBI Taxonomy" id="1538102"/>
    <lineage>
        <taxon>Bacteria</taxon>
        <taxon>Pseudomonadati</taxon>
        <taxon>Pseudomonadota</taxon>
        <taxon>Alphaproteobacteria</taxon>
        <taxon>Hyphomicrobiales</taxon>
        <taxon>Chelatococcaceae</taxon>
        <taxon>Pseudochelatococcus</taxon>
    </lineage>
</organism>
<dbReference type="RefSeq" id="WP_166950519.1">
    <property type="nucleotide sequence ID" value="NZ_JAASQI010000003.1"/>
</dbReference>
<sequence length="118" mass="12366">MTLLCTEQAQCHCVHAGTVTFDPIQDWVTVDGIPVLVKGDFDGRSVAHCIGGAEAAGIKRCRAIATVNDSKSHSQFVAIEGLGIALDSASGATDYMNVNLSPWHVASAGQNWIAIVEG</sequence>
<proteinExistence type="predicted"/>
<gene>
    <name evidence="1" type="ORF">FHS82_001509</name>
</gene>
<name>A0ABX0UZ65_9HYPH</name>
<accession>A0ABX0UZ65</accession>